<evidence type="ECO:0000256" key="7">
    <source>
        <dbReference type="ARBA" id="ARBA00023136"/>
    </source>
</evidence>
<dbReference type="GO" id="GO:0005886">
    <property type="term" value="C:plasma membrane"/>
    <property type="evidence" value="ECO:0007669"/>
    <property type="project" value="UniProtKB-SubCell"/>
</dbReference>
<evidence type="ECO:0000256" key="8">
    <source>
        <dbReference type="SAM" id="Phobius"/>
    </source>
</evidence>
<feature type="transmembrane region" description="Helical" evidence="8">
    <location>
        <begin position="60"/>
        <end position="85"/>
    </location>
</feature>
<keyword evidence="3" id="KW-1003">Cell membrane</keyword>
<dbReference type="AlphaFoldDB" id="A0A0F9K8U5"/>
<protein>
    <recommendedName>
        <fullName evidence="9">Tripartite ATP-independent periplasmic transporters DctQ component domain-containing protein</fullName>
    </recommendedName>
</protein>
<feature type="domain" description="Tripartite ATP-independent periplasmic transporters DctQ component" evidence="9">
    <location>
        <begin position="42"/>
        <end position="173"/>
    </location>
</feature>
<dbReference type="PANTHER" id="PTHR35011">
    <property type="entry name" value="2,3-DIKETO-L-GULONATE TRAP TRANSPORTER SMALL PERMEASE PROTEIN YIAM"/>
    <property type="match status" value="1"/>
</dbReference>
<proteinExistence type="predicted"/>
<evidence type="ECO:0000256" key="4">
    <source>
        <dbReference type="ARBA" id="ARBA00022519"/>
    </source>
</evidence>
<comment type="caution">
    <text evidence="10">The sequence shown here is derived from an EMBL/GenBank/DDBJ whole genome shotgun (WGS) entry which is preliminary data.</text>
</comment>
<feature type="transmembrane region" description="Helical" evidence="8">
    <location>
        <begin position="26"/>
        <end position="48"/>
    </location>
</feature>
<reference evidence="10" key="1">
    <citation type="journal article" date="2015" name="Nature">
        <title>Complex archaea that bridge the gap between prokaryotes and eukaryotes.</title>
        <authorList>
            <person name="Spang A."/>
            <person name="Saw J.H."/>
            <person name="Jorgensen S.L."/>
            <person name="Zaremba-Niedzwiedzka K."/>
            <person name="Martijn J."/>
            <person name="Lind A.E."/>
            <person name="van Eijk R."/>
            <person name="Schleper C."/>
            <person name="Guy L."/>
            <person name="Ettema T.J."/>
        </authorList>
    </citation>
    <scope>NUCLEOTIDE SEQUENCE</scope>
</reference>
<organism evidence="10">
    <name type="scientific">marine sediment metagenome</name>
    <dbReference type="NCBI Taxonomy" id="412755"/>
    <lineage>
        <taxon>unclassified sequences</taxon>
        <taxon>metagenomes</taxon>
        <taxon>ecological metagenomes</taxon>
    </lineage>
</organism>
<evidence type="ECO:0000256" key="2">
    <source>
        <dbReference type="ARBA" id="ARBA00022448"/>
    </source>
</evidence>
<feature type="transmembrane region" description="Helical" evidence="8">
    <location>
        <begin position="147"/>
        <end position="169"/>
    </location>
</feature>
<gene>
    <name evidence="10" type="ORF">LCGC14_1434410</name>
</gene>
<keyword evidence="6 8" id="KW-1133">Transmembrane helix</keyword>
<keyword evidence="2" id="KW-0813">Transport</keyword>
<keyword evidence="7 8" id="KW-0472">Membrane</keyword>
<evidence type="ECO:0000313" key="10">
    <source>
        <dbReference type="EMBL" id="KKM71066.1"/>
    </source>
</evidence>
<dbReference type="GO" id="GO:0022857">
    <property type="term" value="F:transmembrane transporter activity"/>
    <property type="evidence" value="ECO:0007669"/>
    <property type="project" value="TreeGrafter"/>
</dbReference>
<dbReference type="PANTHER" id="PTHR35011:SF10">
    <property type="entry name" value="TRAP TRANSPORTER SMALL PERMEASE PROTEIN"/>
    <property type="match status" value="1"/>
</dbReference>
<feature type="transmembrane region" description="Helical" evidence="8">
    <location>
        <begin position="106"/>
        <end position="127"/>
    </location>
</feature>
<accession>A0A0F9K8U5</accession>
<dbReference type="Pfam" id="PF04290">
    <property type="entry name" value="DctQ"/>
    <property type="match status" value="1"/>
</dbReference>
<name>A0A0F9K8U5_9ZZZZ</name>
<keyword evidence="4" id="KW-0997">Cell inner membrane</keyword>
<dbReference type="InterPro" id="IPR055348">
    <property type="entry name" value="DctQ"/>
</dbReference>
<evidence type="ECO:0000256" key="3">
    <source>
        <dbReference type="ARBA" id="ARBA00022475"/>
    </source>
</evidence>
<sequence>MIGADPILTCAKRDMPMSFLIRFDLLLTRLAGAIAAIAVIAMMLLVASDAFTRQLFNTRIPFVSVIVANYFMVAIAFLPLALAEAQDRHISVDLVYGRLQPMAQRIVALAVHLLAALTSAGLAWTMWDEAIRRYSSGSVAVEDGVSMMVWQGYFLLPIGFALLALTYLLRVILGLMGSPRAGQPFIADIDEIQTEAER</sequence>
<evidence type="ECO:0000256" key="6">
    <source>
        <dbReference type="ARBA" id="ARBA00022989"/>
    </source>
</evidence>
<evidence type="ECO:0000259" key="9">
    <source>
        <dbReference type="Pfam" id="PF04290"/>
    </source>
</evidence>
<comment type="subcellular location">
    <subcellularLocation>
        <location evidence="1">Cell inner membrane</location>
        <topology evidence="1">Multi-pass membrane protein</topology>
    </subcellularLocation>
</comment>
<evidence type="ECO:0000256" key="5">
    <source>
        <dbReference type="ARBA" id="ARBA00022692"/>
    </source>
</evidence>
<dbReference type="GO" id="GO:0015740">
    <property type="term" value="P:C4-dicarboxylate transport"/>
    <property type="evidence" value="ECO:0007669"/>
    <property type="project" value="TreeGrafter"/>
</dbReference>
<evidence type="ECO:0000256" key="1">
    <source>
        <dbReference type="ARBA" id="ARBA00004429"/>
    </source>
</evidence>
<keyword evidence="5 8" id="KW-0812">Transmembrane</keyword>
<dbReference type="EMBL" id="LAZR01009705">
    <property type="protein sequence ID" value="KKM71066.1"/>
    <property type="molecule type" value="Genomic_DNA"/>
</dbReference>
<dbReference type="InterPro" id="IPR007387">
    <property type="entry name" value="TRAP_DctQ"/>
</dbReference>